<name>F0RXG0_SPHGB</name>
<keyword evidence="3" id="KW-0804">Transcription</keyword>
<dbReference type="InterPro" id="IPR012318">
    <property type="entry name" value="HTH_CRP"/>
</dbReference>
<evidence type="ECO:0000256" key="2">
    <source>
        <dbReference type="ARBA" id="ARBA00023125"/>
    </source>
</evidence>
<dbReference type="Pfam" id="PF13545">
    <property type="entry name" value="HTH_Crp_2"/>
    <property type="match status" value="1"/>
</dbReference>
<reference evidence="6" key="1">
    <citation type="submission" date="2011-02" db="EMBL/GenBank/DDBJ databases">
        <title>Complete sequence of Spirochaeta sp. Buddy.</title>
        <authorList>
            <person name="Lucas S."/>
            <person name="Copeland A."/>
            <person name="Lapidus A."/>
            <person name="Cheng J.-F."/>
            <person name="Goodwin L."/>
            <person name="Pitluck S."/>
            <person name="Zeytun A."/>
            <person name="Detter J.C."/>
            <person name="Han C."/>
            <person name="Tapia R."/>
            <person name="Land M."/>
            <person name="Hauser L."/>
            <person name="Kyrpides N."/>
            <person name="Ivanova N."/>
            <person name="Mikhailova N."/>
            <person name="Pagani I."/>
            <person name="Ritalahti K.M."/>
            <person name="Loeffler F.E."/>
            <person name="Woyke T."/>
        </authorList>
    </citation>
    <scope>NUCLEOTIDE SEQUENCE [LARGE SCALE GENOMIC DNA]</scope>
    <source>
        <strain evidence="6">ATCC BAA-1886 / DSM 22777 / Buddy</strain>
    </source>
</reference>
<dbReference type="AlphaFoldDB" id="F0RXG0"/>
<dbReference type="STRING" id="158189.SpiBuddy_0168"/>
<gene>
    <name evidence="5" type="ordered locus">SpiBuddy_0168</name>
</gene>
<dbReference type="InterPro" id="IPR036390">
    <property type="entry name" value="WH_DNA-bd_sf"/>
</dbReference>
<evidence type="ECO:0000256" key="3">
    <source>
        <dbReference type="ARBA" id="ARBA00023163"/>
    </source>
</evidence>
<dbReference type="GO" id="GO:0003677">
    <property type="term" value="F:DNA binding"/>
    <property type="evidence" value="ECO:0007669"/>
    <property type="project" value="UniProtKB-KW"/>
</dbReference>
<accession>F0RXG0</accession>
<evidence type="ECO:0000256" key="1">
    <source>
        <dbReference type="ARBA" id="ARBA00023015"/>
    </source>
</evidence>
<evidence type="ECO:0000259" key="4">
    <source>
        <dbReference type="PROSITE" id="PS51063"/>
    </source>
</evidence>
<sequence length="219" mass="24336">MDIVQSLGTVALFQCFSDEALASFVKEGGITLVHFCKDQLVAVQGELCTTLDVVLEGSLSLQSIDDDGNVFKARVLEAGEIWGATLLFSRCNHYPMQVVCDRACSIVRLKKSLVLSLCTKNREFLVGLLQIISDRAHELGLTLTKRNEQTLRQSLLDYLTQLSLQQGSNTILLPTSKKELADRLGFARTSLSREFSNLQSEGILRFRGRSVQLHISSRT</sequence>
<dbReference type="Proteomes" id="UP000008466">
    <property type="component" value="Chromosome"/>
</dbReference>
<dbReference type="EMBL" id="CP002541">
    <property type="protein sequence ID" value="ADY12010.1"/>
    <property type="molecule type" value="Genomic_DNA"/>
</dbReference>
<protein>
    <submittedName>
        <fullName evidence="5">Transcriptional regulator, Crp/Fnr family</fullName>
    </submittedName>
</protein>
<evidence type="ECO:0000313" key="6">
    <source>
        <dbReference type="Proteomes" id="UP000008466"/>
    </source>
</evidence>
<dbReference type="SMART" id="SM00419">
    <property type="entry name" value="HTH_CRP"/>
    <property type="match status" value="1"/>
</dbReference>
<dbReference type="KEGG" id="sbu:SpiBuddy_0168"/>
<keyword evidence="2" id="KW-0238">DNA-binding</keyword>
<dbReference type="InterPro" id="IPR000595">
    <property type="entry name" value="cNMP-bd_dom"/>
</dbReference>
<dbReference type="Pfam" id="PF00027">
    <property type="entry name" value="cNMP_binding"/>
    <property type="match status" value="1"/>
</dbReference>
<dbReference type="SUPFAM" id="SSF51206">
    <property type="entry name" value="cAMP-binding domain-like"/>
    <property type="match status" value="1"/>
</dbReference>
<dbReference type="CDD" id="cd00038">
    <property type="entry name" value="CAP_ED"/>
    <property type="match status" value="1"/>
</dbReference>
<dbReference type="PROSITE" id="PS51063">
    <property type="entry name" value="HTH_CRP_2"/>
    <property type="match status" value="1"/>
</dbReference>
<evidence type="ECO:0000313" key="5">
    <source>
        <dbReference type="EMBL" id="ADY12010.1"/>
    </source>
</evidence>
<dbReference type="RefSeq" id="WP_013605863.1">
    <property type="nucleotide sequence ID" value="NC_015152.1"/>
</dbReference>
<dbReference type="GO" id="GO:0006355">
    <property type="term" value="P:regulation of DNA-templated transcription"/>
    <property type="evidence" value="ECO:0007669"/>
    <property type="project" value="InterPro"/>
</dbReference>
<dbReference type="HOGENOM" id="CLU_075053_4_1_12"/>
<dbReference type="OrthoDB" id="3176638at2"/>
<organism evidence="5 6">
    <name type="scientific">Sphaerochaeta globosa (strain ATCC BAA-1886 / DSM 22777 / Buddy)</name>
    <name type="common">Spirochaeta sp. (strain Buddy)</name>
    <dbReference type="NCBI Taxonomy" id="158189"/>
    <lineage>
        <taxon>Bacteria</taxon>
        <taxon>Pseudomonadati</taxon>
        <taxon>Spirochaetota</taxon>
        <taxon>Spirochaetia</taxon>
        <taxon>Spirochaetales</taxon>
        <taxon>Sphaerochaetaceae</taxon>
        <taxon>Sphaerochaeta</taxon>
    </lineage>
</organism>
<keyword evidence="6" id="KW-1185">Reference proteome</keyword>
<proteinExistence type="predicted"/>
<feature type="domain" description="HTH crp-type" evidence="4">
    <location>
        <begin position="149"/>
        <end position="217"/>
    </location>
</feature>
<dbReference type="Gene3D" id="2.60.120.10">
    <property type="entry name" value="Jelly Rolls"/>
    <property type="match status" value="1"/>
</dbReference>
<dbReference type="eggNOG" id="COG0664">
    <property type="taxonomic scope" value="Bacteria"/>
</dbReference>
<dbReference type="InterPro" id="IPR018490">
    <property type="entry name" value="cNMP-bd_dom_sf"/>
</dbReference>
<keyword evidence="1" id="KW-0805">Transcription regulation</keyword>
<dbReference type="SUPFAM" id="SSF46785">
    <property type="entry name" value="Winged helix' DNA-binding domain"/>
    <property type="match status" value="1"/>
</dbReference>
<dbReference type="InterPro" id="IPR014710">
    <property type="entry name" value="RmlC-like_jellyroll"/>
</dbReference>